<reference evidence="3 4" key="1">
    <citation type="journal article" date="2019" name="Environ. Microbiol.">
        <title>Species interactions and distinct microbial communities in high Arctic permafrost affected cryosols are associated with the CH4 and CO2 gas fluxes.</title>
        <authorList>
            <person name="Altshuler I."/>
            <person name="Hamel J."/>
            <person name="Turney S."/>
            <person name="Magnuson E."/>
            <person name="Levesque R."/>
            <person name="Greer C."/>
            <person name="Whyte L.G."/>
        </authorList>
    </citation>
    <scope>NUCLEOTIDE SEQUENCE [LARGE SCALE GENOMIC DNA]</scope>
    <source>
        <strain evidence="3 4">E6.1</strain>
    </source>
</reference>
<protein>
    <submittedName>
        <fullName evidence="3">Type II toxin-antitoxin system RelE/ParE family toxin</fullName>
    </submittedName>
</protein>
<evidence type="ECO:0000313" key="3">
    <source>
        <dbReference type="EMBL" id="TPG56624.1"/>
    </source>
</evidence>
<comment type="caution">
    <text evidence="3">The sequence shown here is derived from an EMBL/GenBank/DDBJ whole genome shotgun (WGS) entry which is preliminary data.</text>
</comment>
<dbReference type="AlphaFoldDB" id="A0A502G4E1"/>
<gene>
    <name evidence="3" type="ORF">EAH76_03595</name>
</gene>
<sequence length="94" mass="10733">MRTVEWSDPAIADLEEIDDYWSAYSPEAAESIAALIEKAADFLAVSPAAGPMIPEVDARKWRVAPTHYILLYRVTDAHIEVLRIRHARENWIRT</sequence>
<keyword evidence="2" id="KW-1277">Toxin-antitoxin system</keyword>
<dbReference type="InterPro" id="IPR051803">
    <property type="entry name" value="TA_system_RelE-like_toxin"/>
</dbReference>
<dbReference type="Gene3D" id="3.30.2310.20">
    <property type="entry name" value="RelE-like"/>
    <property type="match status" value="1"/>
</dbReference>
<evidence type="ECO:0000256" key="2">
    <source>
        <dbReference type="ARBA" id="ARBA00022649"/>
    </source>
</evidence>
<organism evidence="3 4">
    <name type="scientific">Sphingomonas glacialis</name>
    <dbReference type="NCBI Taxonomy" id="658225"/>
    <lineage>
        <taxon>Bacteria</taxon>
        <taxon>Pseudomonadati</taxon>
        <taxon>Pseudomonadota</taxon>
        <taxon>Alphaproteobacteria</taxon>
        <taxon>Sphingomonadales</taxon>
        <taxon>Sphingomonadaceae</taxon>
        <taxon>Sphingomonas</taxon>
    </lineage>
</organism>
<dbReference type="RefSeq" id="WP_140848165.1">
    <property type="nucleotide sequence ID" value="NZ_RCZC01000001.1"/>
</dbReference>
<dbReference type="Proteomes" id="UP000319931">
    <property type="component" value="Unassembled WGS sequence"/>
</dbReference>
<dbReference type="Pfam" id="PF05016">
    <property type="entry name" value="ParE_toxin"/>
    <property type="match status" value="1"/>
</dbReference>
<keyword evidence="4" id="KW-1185">Reference proteome</keyword>
<dbReference type="PANTHER" id="PTHR33755">
    <property type="entry name" value="TOXIN PARE1-RELATED"/>
    <property type="match status" value="1"/>
</dbReference>
<evidence type="ECO:0000313" key="4">
    <source>
        <dbReference type="Proteomes" id="UP000319931"/>
    </source>
</evidence>
<accession>A0A502G4E1</accession>
<evidence type="ECO:0000256" key="1">
    <source>
        <dbReference type="ARBA" id="ARBA00006226"/>
    </source>
</evidence>
<dbReference type="InterPro" id="IPR035093">
    <property type="entry name" value="RelE/ParE_toxin_dom_sf"/>
</dbReference>
<dbReference type="OrthoDB" id="7450717at2"/>
<comment type="similarity">
    <text evidence="1">Belongs to the RelE toxin family.</text>
</comment>
<name>A0A502G4E1_9SPHN</name>
<dbReference type="InterPro" id="IPR007712">
    <property type="entry name" value="RelE/ParE_toxin"/>
</dbReference>
<proteinExistence type="inferred from homology"/>
<dbReference type="EMBL" id="RCZC01000001">
    <property type="protein sequence ID" value="TPG56624.1"/>
    <property type="molecule type" value="Genomic_DNA"/>
</dbReference>